<feature type="transmembrane region" description="Helical" evidence="1">
    <location>
        <begin position="83"/>
        <end position="102"/>
    </location>
</feature>
<evidence type="ECO:0000313" key="3">
    <source>
        <dbReference type="Proteomes" id="UP000315947"/>
    </source>
</evidence>
<sequence>MVFTILTLFCLTQNSGILNLLLNQQSAQAMSAALLPAHVSAESNVSASAKELTQGAELKAFEFKKCELSEKSMRVCMDAPSSLPFLVLLFLLPLLPLVYRVITRYPEPGEQAKPRRIHLSLCRFQE</sequence>
<accession>A0ABX5WUR6</accession>
<keyword evidence="1" id="KW-1133">Transmembrane helix</keyword>
<evidence type="ECO:0000256" key="1">
    <source>
        <dbReference type="SAM" id="Phobius"/>
    </source>
</evidence>
<keyword evidence="1" id="KW-0472">Membrane</keyword>
<organism evidence="2 3">
    <name type="scientific">Shewanella psychropiezotolerans</name>
    <dbReference type="NCBI Taxonomy" id="2593655"/>
    <lineage>
        <taxon>Bacteria</taxon>
        <taxon>Pseudomonadati</taxon>
        <taxon>Pseudomonadota</taxon>
        <taxon>Gammaproteobacteria</taxon>
        <taxon>Alteromonadales</taxon>
        <taxon>Shewanellaceae</taxon>
        <taxon>Shewanella</taxon>
    </lineage>
</organism>
<keyword evidence="1" id="KW-0812">Transmembrane</keyword>
<reference evidence="2 3" key="1">
    <citation type="submission" date="2019-07" db="EMBL/GenBank/DDBJ databases">
        <title>Shewanella sp. YLB-06 whole genomic sequence.</title>
        <authorList>
            <person name="Yu L."/>
        </authorList>
    </citation>
    <scope>NUCLEOTIDE SEQUENCE [LARGE SCALE GENOMIC DNA]</scope>
    <source>
        <strain evidence="2 3">YLB-06</strain>
    </source>
</reference>
<name>A0ABX5WUR6_9GAMM</name>
<proteinExistence type="predicted"/>
<keyword evidence="3" id="KW-1185">Reference proteome</keyword>
<dbReference type="Proteomes" id="UP000315947">
    <property type="component" value="Chromosome"/>
</dbReference>
<gene>
    <name evidence="2" type="ORF">FM037_05850</name>
</gene>
<evidence type="ECO:0000313" key="2">
    <source>
        <dbReference type="EMBL" id="QDO82840.1"/>
    </source>
</evidence>
<dbReference type="EMBL" id="CP041614">
    <property type="protein sequence ID" value="QDO82840.1"/>
    <property type="molecule type" value="Genomic_DNA"/>
</dbReference>
<protein>
    <submittedName>
        <fullName evidence="2">Uncharacterized protein</fullName>
    </submittedName>
</protein>